<dbReference type="SUPFAM" id="SSF55785">
    <property type="entry name" value="PYP-like sensor domain (PAS domain)"/>
    <property type="match status" value="4"/>
</dbReference>
<dbReference type="InterPro" id="IPR000700">
    <property type="entry name" value="PAS-assoc_C"/>
</dbReference>
<comment type="caution">
    <text evidence="10">The sequence shown here is derived from an EMBL/GenBank/DDBJ whole genome shotgun (WGS) entry which is preliminary data.</text>
</comment>
<dbReference type="InterPro" id="IPR003661">
    <property type="entry name" value="HisK_dim/P_dom"/>
</dbReference>
<dbReference type="SUPFAM" id="SSF47384">
    <property type="entry name" value="Homodimeric domain of signal transducing histidine kinase"/>
    <property type="match status" value="1"/>
</dbReference>
<keyword evidence="6" id="KW-0902">Two-component regulatory system</keyword>
<dbReference type="CDD" id="cd00130">
    <property type="entry name" value="PAS"/>
    <property type="match status" value="4"/>
</dbReference>
<dbReference type="Gene3D" id="3.30.450.20">
    <property type="entry name" value="PAS domain"/>
    <property type="match status" value="4"/>
</dbReference>
<evidence type="ECO:0000259" key="7">
    <source>
        <dbReference type="PROSITE" id="PS50109"/>
    </source>
</evidence>
<dbReference type="InterPro" id="IPR036890">
    <property type="entry name" value="HATPase_C_sf"/>
</dbReference>
<dbReference type="InterPro" id="IPR003594">
    <property type="entry name" value="HATPase_dom"/>
</dbReference>
<dbReference type="Gene3D" id="1.10.287.130">
    <property type="match status" value="1"/>
</dbReference>
<evidence type="ECO:0000256" key="6">
    <source>
        <dbReference type="ARBA" id="ARBA00023012"/>
    </source>
</evidence>
<protein>
    <recommendedName>
        <fullName evidence="2">histidine kinase</fullName>
        <ecNumber evidence="2">2.7.13.3</ecNumber>
    </recommendedName>
</protein>
<dbReference type="SMART" id="SM00387">
    <property type="entry name" value="HATPase_c"/>
    <property type="match status" value="1"/>
</dbReference>
<reference evidence="10 11" key="1">
    <citation type="journal article" date="2021" name="Int. J. Syst. Evol. Microbiol.">
        <title>Reticulibacter mediterranei gen. nov., sp. nov., within the new family Reticulibacteraceae fam. nov., and Ktedonospora formicarum gen. nov., sp. nov., Ktedonobacter robiniae sp. nov., Dictyobacter formicarum sp. nov. and Dictyobacter arantiisoli sp. nov., belonging to the class Ktedonobacteria.</title>
        <authorList>
            <person name="Yabe S."/>
            <person name="Zheng Y."/>
            <person name="Wang C.M."/>
            <person name="Sakai Y."/>
            <person name="Abe K."/>
            <person name="Yokota A."/>
            <person name="Donadio S."/>
            <person name="Cavaletti L."/>
            <person name="Monciardini P."/>
        </authorList>
    </citation>
    <scope>NUCLEOTIDE SEQUENCE [LARGE SCALE GENOMIC DNA]</scope>
    <source>
        <strain evidence="10 11">SOSP1-30</strain>
    </source>
</reference>
<dbReference type="NCBIfam" id="TIGR00229">
    <property type="entry name" value="sensory_box"/>
    <property type="match status" value="3"/>
</dbReference>
<dbReference type="SMART" id="SM00388">
    <property type="entry name" value="HisKA"/>
    <property type="match status" value="1"/>
</dbReference>
<keyword evidence="11" id="KW-1185">Reference proteome</keyword>
<evidence type="ECO:0000313" key="11">
    <source>
        <dbReference type="Proteomes" id="UP000654345"/>
    </source>
</evidence>
<evidence type="ECO:0000256" key="2">
    <source>
        <dbReference type="ARBA" id="ARBA00012438"/>
    </source>
</evidence>
<feature type="domain" description="PAS" evidence="8">
    <location>
        <begin position="388"/>
        <end position="460"/>
    </location>
</feature>
<dbReference type="InterPro" id="IPR013655">
    <property type="entry name" value="PAS_fold_3"/>
</dbReference>
<feature type="domain" description="PAC" evidence="9">
    <location>
        <begin position="218"/>
        <end position="270"/>
    </location>
</feature>
<dbReference type="Gene3D" id="3.30.565.10">
    <property type="entry name" value="Histidine kinase-like ATPase, C-terminal domain"/>
    <property type="match status" value="1"/>
</dbReference>
<sequence length="754" mass="86062">MHSEHPLFQEDGNTWTPGLTASSRLSALTQEMFDVFWILTPAGEIQAISSSWQTLPDQQEFVYPGRGWLDAVHPMDRQQGEDALHQAINSGHTSELVCHIRGYDNSYHLVHLRFIPVREASGTIGEVLACGNNLTKQMQTEQMSEAQIQFALKASGVGMWDWDLIKDELVWTDQKRALFGLSSEIPISDERFLEALHPDDRERTRQSNMQAIAEKKEYSKDYRTIWPDGSVHWLTDRAQVICDETGKPTRVVGATLDITELKHTEKELQEAKDEVTTILESITDAFLCLDSQWRYFYVNQRMETYLGKKREEVLGKDMWEVVPMLLGTIFEDRYRTAMATQQATHFEAFHPAFQRWVETRVYPQPHGLSIYFHDISERKQIEEALRESEARFNRLRESNIIGIITTDREGNILEANEAFLSLLGYTQEDLAAGQMKWDIITTPQTRARDTEAIEEALRTGVAQPYEKEYITKGGKRVPVLIGRALFRREGSPPLFLCFALDQTSRKEMEKQKDLFLGITGHELRTPLAALRGTLQLIERRLRRFINKTDNLSPEMVSFFDGMQKNLANGVRQVDIQTHLINDLLDVSRITSGTLKLSLQRCDLIPIIRETVEDLRLVAPERQLLLELPEDTPVNVLIDQNRIGQVITNYVTNAIRYSSSDQPVHIGLAVQENMARVWVRDHGPGLSKEAQEKVWRCFHQIKEVPVQSGSGKGLGLGLYICQTLIEQHQGEVDVESISGKGSTFWFSLPLANGNE</sequence>
<dbReference type="Pfam" id="PF02518">
    <property type="entry name" value="HATPase_c"/>
    <property type="match status" value="1"/>
</dbReference>
<dbReference type="CDD" id="cd00075">
    <property type="entry name" value="HATPase"/>
    <property type="match status" value="1"/>
</dbReference>
<dbReference type="InterPro" id="IPR013656">
    <property type="entry name" value="PAS_4"/>
</dbReference>
<dbReference type="PANTHER" id="PTHR43304">
    <property type="entry name" value="PHYTOCHROME-LIKE PROTEIN CPH1"/>
    <property type="match status" value="1"/>
</dbReference>
<comment type="catalytic activity">
    <reaction evidence="1">
        <text>ATP + protein L-histidine = ADP + protein N-phospho-L-histidine.</text>
        <dbReference type="EC" id="2.7.13.3"/>
    </reaction>
</comment>
<dbReference type="PROSITE" id="PS50113">
    <property type="entry name" value="PAC"/>
    <property type="match status" value="1"/>
</dbReference>
<keyword evidence="5" id="KW-0418">Kinase</keyword>
<dbReference type="RefSeq" id="WP_201373805.1">
    <property type="nucleotide sequence ID" value="NZ_BNJG01000002.1"/>
</dbReference>
<accession>A0ABQ3UX11</accession>
<feature type="domain" description="PAS" evidence="8">
    <location>
        <begin position="271"/>
        <end position="322"/>
    </location>
</feature>
<dbReference type="PANTHER" id="PTHR43304:SF1">
    <property type="entry name" value="PAC DOMAIN-CONTAINING PROTEIN"/>
    <property type="match status" value="1"/>
</dbReference>
<evidence type="ECO:0000256" key="4">
    <source>
        <dbReference type="ARBA" id="ARBA00022679"/>
    </source>
</evidence>
<dbReference type="SMART" id="SM00086">
    <property type="entry name" value="PAC"/>
    <property type="match status" value="3"/>
</dbReference>
<dbReference type="InterPro" id="IPR000014">
    <property type="entry name" value="PAS"/>
</dbReference>
<dbReference type="PROSITE" id="PS50109">
    <property type="entry name" value="HIS_KIN"/>
    <property type="match status" value="1"/>
</dbReference>
<dbReference type="InterPro" id="IPR052162">
    <property type="entry name" value="Sensor_kinase/Photoreceptor"/>
</dbReference>
<evidence type="ECO:0000256" key="3">
    <source>
        <dbReference type="ARBA" id="ARBA00022553"/>
    </source>
</evidence>
<dbReference type="EC" id="2.7.13.3" evidence="2"/>
<feature type="domain" description="Histidine kinase" evidence="7">
    <location>
        <begin position="518"/>
        <end position="751"/>
    </location>
</feature>
<keyword evidence="3" id="KW-0597">Phosphoprotein</keyword>
<dbReference type="InterPro" id="IPR036097">
    <property type="entry name" value="HisK_dim/P_sf"/>
</dbReference>
<dbReference type="Pfam" id="PF08448">
    <property type="entry name" value="PAS_4"/>
    <property type="match status" value="1"/>
</dbReference>
<dbReference type="Pfam" id="PF08447">
    <property type="entry name" value="PAS_3"/>
    <property type="match status" value="2"/>
</dbReference>
<dbReference type="PRINTS" id="PR00344">
    <property type="entry name" value="BCTRLSENSOR"/>
</dbReference>
<evidence type="ECO:0000259" key="9">
    <source>
        <dbReference type="PROSITE" id="PS50113"/>
    </source>
</evidence>
<dbReference type="Gene3D" id="2.10.70.100">
    <property type="match status" value="1"/>
</dbReference>
<dbReference type="CDD" id="cd00082">
    <property type="entry name" value="HisKA"/>
    <property type="match status" value="1"/>
</dbReference>
<dbReference type="Proteomes" id="UP000654345">
    <property type="component" value="Unassembled WGS sequence"/>
</dbReference>
<dbReference type="PROSITE" id="PS50112">
    <property type="entry name" value="PAS"/>
    <property type="match status" value="3"/>
</dbReference>
<dbReference type="Pfam" id="PF00512">
    <property type="entry name" value="HisKA"/>
    <property type="match status" value="1"/>
</dbReference>
<proteinExistence type="predicted"/>
<evidence type="ECO:0000256" key="5">
    <source>
        <dbReference type="ARBA" id="ARBA00022777"/>
    </source>
</evidence>
<evidence type="ECO:0000313" key="10">
    <source>
        <dbReference type="EMBL" id="GHO57394.1"/>
    </source>
</evidence>
<dbReference type="Pfam" id="PF13426">
    <property type="entry name" value="PAS_9"/>
    <property type="match status" value="1"/>
</dbReference>
<dbReference type="SUPFAM" id="SSF55874">
    <property type="entry name" value="ATPase domain of HSP90 chaperone/DNA topoisomerase II/histidine kinase"/>
    <property type="match status" value="1"/>
</dbReference>
<dbReference type="InterPro" id="IPR001610">
    <property type="entry name" value="PAC"/>
</dbReference>
<dbReference type="InterPro" id="IPR035965">
    <property type="entry name" value="PAS-like_dom_sf"/>
</dbReference>
<name>A0ABQ3UX11_9CHLR</name>
<dbReference type="SMART" id="SM00091">
    <property type="entry name" value="PAS"/>
    <property type="match status" value="4"/>
</dbReference>
<dbReference type="EMBL" id="BNJG01000002">
    <property type="protein sequence ID" value="GHO57394.1"/>
    <property type="molecule type" value="Genomic_DNA"/>
</dbReference>
<feature type="domain" description="PAS" evidence="8">
    <location>
        <begin position="144"/>
        <end position="216"/>
    </location>
</feature>
<keyword evidence="4" id="KW-0808">Transferase</keyword>
<organism evidence="10 11">
    <name type="scientific">Ktedonobacter robiniae</name>
    <dbReference type="NCBI Taxonomy" id="2778365"/>
    <lineage>
        <taxon>Bacteria</taxon>
        <taxon>Bacillati</taxon>
        <taxon>Chloroflexota</taxon>
        <taxon>Ktedonobacteria</taxon>
        <taxon>Ktedonobacterales</taxon>
        <taxon>Ktedonobacteraceae</taxon>
        <taxon>Ktedonobacter</taxon>
    </lineage>
</organism>
<dbReference type="InterPro" id="IPR004358">
    <property type="entry name" value="Sig_transdc_His_kin-like_C"/>
</dbReference>
<gene>
    <name evidence="10" type="ORF">KSB_58690</name>
</gene>
<dbReference type="InterPro" id="IPR005467">
    <property type="entry name" value="His_kinase_dom"/>
</dbReference>
<evidence type="ECO:0000259" key="8">
    <source>
        <dbReference type="PROSITE" id="PS50112"/>
    </source>
</evidence>
<evidence type="ECO:0000256" key="1">
    <source>
        <dbReference type="ARBA" id="ARBA00000085"/>
    </source>
</evidence>